<evidence type="ECO:0000256" key="2">
    <source>
        <dbReference type="SAM" id="MobiDB-lite"/>
    </source>
</evidence>
<proteinExistence type="predicted"/>
<evidence type="ECO:0000256" key="1">
    <source>
        <dbReference type="ARBA" id="ARBA00023242"/>
    </source>
</evidence>
<dbReference type="Pfam" id="PF04082">
    <property type="entry name" value="Fungal_trans"/>
    <property type="match status" value="1"/>
</dbReference>
<reference evidence="4 5" key="1">
    <citation type="submission" date="2024-05" db="EMBL/GenBank/DDBJ databases">
        <title>A draft genome resource for the thread blight pathogen Marasmius tenuissimus strain MS-2.</title>
        <authorList>
            <person name="Yulfo-Soto G.E."/>
            <person name="Baruah I.K."/>
            <person name="Amoako-Attah I."/>
            <person name="Bukari Y."/>
            <person name="Meinhardt L.W."/>
            <person name="Bailey B.A."/>
            <person name="Cohen S.P."/>
        </authorList>
    </citation>
    <scope>NUCLEOTIDE SEQUENCE [LARGE SCALE GENOMIC DNA]</scope>
    <source>
        <strain evidence="4 5">MS-2</strain>
    </source>
</reference>
<dbReference type="InterPro" id="IPR007219">
    <property type="entry name" value="XnlR_reg_dom"/>
</dbReference>
<dbReference type="EMBL" id="JBBXMP010000015">
    <property type="protein sequence ID" value="KAL0069032.1"/>
    <property type="molecule type" value="Genomic_DNA"/>
</dbReference>
<dbReference type="CDD" id="cd12148">
    <property type="entry name" value="fungal_TF_MHR"/>
    <property type="match status" value="1"/>
</dbReference>
<organism evidence="4 5">
    <name type="scientific">Marasmius tenuissimus</name>
    <dbReference type="NCBI Taxonomy" id="585030"/>
    <lineage>
        <taxon>Eukaryota</taxon>
        <taxon>Fungi</taxon>
        <taxon>Dikarya</taxon>
        <taxon>Basidiomycota</taxon>
        <taxon>Agaricomycotina</taxon>
        <taxon>Agaricomycetes</taxon>
        <taxon>Agaricomycetidae</taxon>
        <taxon>Agaricales</taxon>
        <taxon>Marasmiineae</taxon>
        <taxon>Marasmiaceae</taxon>
        <taxon>Marasmius</taxon>
    </lineage>
</organism>
<name>A0ABR3A4Z2_9AGAR</name>
<evidence type="ECO:0000259" key="3">
    <source>
        <dbReference type="Pfam" id="PF04082"/>
    </source>
</evidence>
<gene>
    <name evidence="4" type="primary">GIN1_21</name>
    <name evidence="4" type="ORF">AAF712_004026</name>
</gene>
<comment type="caution">
    <text evidence="4">The sequence shown here is derived from an EMBL/GenBank/DDBJ whole genome shotgun (WGS) entry which is preliminary data.</text>
</comment>
<evidence type="ECO:0000313" key="5">
    <source>
        <dbReference type="Proteomes" id="UP001437256"/>
    </source>
</evidence>
<keyword evidence="5" id="KW-1185">Reference proteome</keyword>
<feature type="region of interest" description="Disordered" evidence="2">
    <location>
        <begin position="84"/>
        <end position="106"/>
    </location>
</feature>
<protein>
    <submittedName>
        <fullName evidence="4">Gypsy retrotransposon integrase-like protein 1</fullName>
    </submittedName>
</protein>
<dbReference type="InterPro" id="IPR050987">
    <property type="entry name" value="AtrR-like"/>
</dbReference>
<dbReference type="PANTHER" id="PTHR46910:SF38">
    <property type="entry name" value="ZN(2)-C6 FUNGAL-TYPE DOMAIN-CONTAINING PROTEIN"/>
    <property type="match status" value="1"/>
</dbReference>
<evidence type="ECO:0000313" key="4">
    <source>
        <dbReference type="EMBL" id="KAL0069032.1"/>
    </source>
</evidence>
<sequence>MPGAICSHCVACKIECTHAIVKKKGIPSASGLPVDEHDKAINSLVDKILSTTKQYLPEDPRIIRQNLVDLATYIRHLTRELDGHSASVTSGPRSQTRASPLSTREEDEVVTQLDQHFKLLNIERTQSRYFGTSSRIMLVQNAMEIKKEFSKQEASEALSRSKRLPMWEMEELLDASDSQQWQQMPEVPRNPLSFPEIDLMNELVHLYFVNFNVFFPLLHRPTFVNLVTNGVYLHDYYVGATVLAVCALGSRYSNDPRVFYPGSTSQHSVGWRWIKQLQLMPTTFLYPPSLYQVQAYIVSPRFHTRAPHPSLIRNTQLVMQFTNTTTTPEHPWLLTSFGIRLCEDIGIHRKGRGNTIEAELWRRAFWSLIMVDVIVSQIVGRPQAIIAAQ</sequence>
<feature type="compositionally biased region" description="Polar residues" evidence="2">
    <location>
        <begin position="86"/>
        <end position="102"/>
    </location>
</feature>
<dbReference type="PANTHER" id="PTHR46910">
    <property type="entry name" value="TRANSCRIPTION FACTOR PDR1"/>
    <property type="match status" value="1"/>
</dbReference>
<accession>A0ABR3A4Z2</accession>
<feature type="domain" description="Xylanolytic transcriptional activator regulatory" evidence="3">
    <location>
        <begin position="205"/>
        <end position="385"/>
    </location>
</feature>
<keyword evidence="1" id="KW-0539">Nucleus</keyword>
<dbReference type="Proteomes" id="UP001437256">
    <property type="component" value="Unassembled WGS sequence"/>
</dbReference>